<sequence length="425" mass="46369">MPTDNRRRNLITVSSGGASGDQAALAPQPAGNAPKPRTKRRRVKTKEPGIRVVDGSMDMLFFVVVVVLLIYGLVMMFSASYMEGLLNHGDGYMYVRTQGIAAIIGVLLMLFISFFDYHILMNTNVVFIGYFGMLAILTYTSFFGDDAHDARRWINIGPLSFQPSEAMKPVLIVFVAYLIIKLKDKNISMQKKVIPLLLAMLPVCLNMVLQRHISGLLIMCALFACVVFVSGMPWKDMLKLGAVVLVFAVVAAVAYSVARGGGLSYIFDRVASMESVESGEITDDNWQTAQSLIAIGSGGWFGLGFGESRQKYLWLPESQNDFIISIIVEELGYMGGLAVLILFGLLVYRGFRIASKAPDRFGMLITSGMTFQIGLQAILNIGVACNAFPNTGVSLPFFSSGGTALVIQLAEMGVVLAVSRRCENI</sequence>
<dbReference type="GO" id="GO:0005886">
    <property type="term" value="C:plasma membrane"/>
    <property type="evidence" value="ECO:0007669"/>
    <property type="project" value="TreeGrafter"/>
</dbReference>
<dbReference type="GO" id="GO:0032153">
    <property type="term" value="C:cell division site"/>
    <property type="evidence" value="ECO:0007669"/>
    <property type="project" value="TreeGrafter"/>
</dbReference>
<reference evidence="19" key="1">
    <citation type="submission" date="2020-10" db="EMBL/GenBank/DDBJ databases">
        <authorList>
            <person name="Gilroy R."/>
        </authorList>
    </citation>
    <scope>NUCLEOTIDE SEQUENCE</scope>
    <source>
        <strain evidence="19">CHK157-1446</strain>
    </source>
</reference>
<dbReference type="AlphaFoldDB" id="A0A9D1EPF5"/>
<evidence type="ECO:0000256" key="18">
    <source>
        <dbReference type="SAM" id="Phobius"/>
    </source>
</evidence>
<reference evidence="19" key="2">
    <citation type="journal article" date="2021" name="PeerJ">
        <title>Extensive microbial diversity within the chicken gut microbiome revealed by metagenomics and culture.</title>
        <authorList>
            <person name="Gilroy R."/>
            <person name="Ravi A."/>
            <person name="Getino M."/>
            <person name="Pursley I."/>
            <person name="Horton D.L."/>
            <person name="Alikhan N.F."/>
            <person name="Baker D."/>
            <person name="Gharbi K."/>
            <person name="Hall N."/>
            <person name="Watson M."/>
            <person name="Adriaenssens E.M."/>
            <person name="Foster-Nyarko E."/>
            <person name="Jarju S."/>
            <person name="Secka A."/>
            <person name="Antonio M."/>
            <person name="Oren A."/>
            <person name="Chaudhuri R.R."/>
            <person name="La Ragione R."/>
            <person name="Hildebrand F."/>
            <person name="Pallen M.J."/>
        </authorList>
    </citation>
    <scope>NUCLEOTIDE SEQUENCE</scope>
    <source>
        <strain evidence="19">CHK157-1446</strain>
    </source>
</reference>
<keyword evidence="5" id="KW-0133">Cell shape</keyword>
<organism evidence="19 20">
    <name type="scientific">Candidatus Faeciplasma gallinarum</name>
    <dbReference type="NCBI Taxonomy" id="2840799"/>
    <lineage>
        <taxon>Bacteria</taxon>
        <taxon>Bacillati</taxon>
        <taxon>Bacillota</taxon>
        <taxon>Clostridia</taxon>
        <taxon>Eubacteriales</taxon>
        <taxon>Oscillospiraceae</taxon>
        <taxon>Oscillospiraceae incertae sedis</taxon>
        <taxon>Candidatus Faeciplasma</taxon>
    </lineage>
</organism>
<evidence type="ECO:0000256" key="11">
    <source>
        <dbReference type="ARBA" id="ARBA00038053"/>
    </source>
</evidence>
<keyword evidence="2" id="KW-0328">Glycosyltransferase</keyword>
<comment type="catalytic activity">
    <reaction evidence="15">
        <text>[GlcNAc-(1-&gt;4)-Mur2Ac(oyl-L-Ala-gamma-D-Glu-L-Lys-D-Ala-D-Ala)](n)-di-trans,octa-cis-undecaprenyl diphosphate + beta-D-GlcNAc-(1-&gt;4)-Mur2Ac(oyl-L-Ala-gamma-D-Glu-L-Lys-D-Ala-D-Ala)-di-trans,octa-cis-undecaprenyl diphosphate = [GlcNAc-(1-&gt;4)-Mur2Ac(oyl-L-Ala-gamma-D-Glu-L-Lys-D-Ala-D-Ala)](n+1)-di-trans,octa-cis-undecaprenyl diphosphate + di-trans,octa-cis-undecaprenyl diphosphate + H(+)</text>
        <dbReference type="Rhea" id="RHEA:23708"/>
        <dbReference type="Rhea" id="RHEA-COMP:9602"/>
        <dbReference type="Rhea" id="RHEA-COMP:9603"/>
        <dbReference type="ChEBI" id="CHEBI:15378"/>
        <dbReference type="ChEBI" id="CHEBI:58405"/>
        <dbReference type="ChEBI" id="CHEBI:60033"/>
        <dbReference type="ChEBI" id="CHEBI:78435"/>
        <dbReference type="EC" id="2.4.99.28"/>
    </reaction>
</comment>
<keyword evidence="7 18" id="KW-1133">Transmembrane helix</keyword>
<feature type="region of interest" description="Disordered" evidence="17">
    <location>
        <begin position="1"/>
        <end position="46"/>
    </location>
</feature>
<keyword evidence="6" id="KW-0573">Peptidoglycan synthesis</keyword>
<comment type="function">
    <text evidence="16">Peptidoglycan polymerase that is essential for cell division.</text>
</comment>
<evidence type="ECO:0000256" key="5">
    <source>
        <dbReference type="ARBA" id="ARBA00022960"/>
    </source>
</evidence>
<evidence type="ECO:0000313" key="20">
    <source>
        <dbReference type="Proteomes" id="UP000823982"/>
    </source>
</evidence>
<evidence type="ECO:0000256" key="2">
    <source>
        <dbReference type="ARBA" id="ARBA00022676"/>
    </source>
</evidence>
<comment type="subcellular location">
    <subcellularLocation>
        <location evidence="1">Membrane</location>
        <topology evidence="1">Multi-pass membrane protein</topology>
    </subcellularLocation>
</comment>
<keyword evidence="8 18" id="KW-0472">Membrane</keyword>
<feature type="transmembrane region" description="Helical" evidence="18">
    <location>
        <begin position="192"/>
        <end position="209"/>
    </location>
</feature>
<dbReference type="PANTHER" id="PTHR30474">
    <property type="entry name" value="CELL CYCLE PROTEIN"/>
    <property type="match status" value="1"/>
</dbReference>
<evidence type="ECO:0000256" key="3">
    <source>
        <dbReference type="ARBA" id="ARBA00022679"/>
    </source>
</evidence>
<feature type="transmembrane region" description="Helical" evidence="18">
    <location>
        <begin position="99"/>
        <end position="117"/>
    </location>
</feature>
<name>A0A9D1EPF5_9FIRM</name>
<evidence type="ECO:0000256" key="1">
    <source>
        <dbReference type="ARBA" id="ARBA00004141"/>
    </source>
</evidence>
<dbReference type="Pfam" id="PF01098">
    <property type="entry name" value="FTSW_RODA_SPOVE"/>
    <property type="match status" value="1"/>
</dbReference>
<feature type="transmembrane region" description="Helical" evidence="18">
    <location>
        <begin position="215"/>
        <end position="233"/>
    </location>
</feature>
<feature type="transmembrane region" description="Helical" evidence="18">
    <location>
        <begin position="124"/>
        <end position="143"/>
    </location>
</feature>
<accession>A0A9D1EPF5</accession>
<evidence type="ECO:0000256" key="15">
    <source>
        <dbReference type="ARBA" id="ARBA00049902"/>
    </source>
</evidence>
<keyword evidence="3" id="KW-0808">Transferase</keyword>
<proteinExistence type="inferred from homology"/>
<feature type="transmembrane region" description="Helical" evidence="18">
    <location>
        <begin position="322"/>
        <end position="348"/>
    </location>
</feature>
<evidence type="ECO:0000256" key="7">
    <source>
        <dbReference type="ARBA" id="ARBA00022989"/>
    </source>
</evidence>
<evidence type="ECO:0000313" key="19">
    <source>
        <dbReference type="EMBL" id="HIS24926.1"/>
    </source>
</evidence>
<dbReference type="GO" id="GO:0009252">
    <property type="term" value="P:peptidoglycan biosynthetic process"/>
    <property type="evidence" value="ECO:0007669"/>
    <property type="project" value="UniProtKB-KW"/>
</dbReference>
<evidence type="ECO:0000256" key="17">
    <source>
        <dbReference type="SAM" id="MobiDB-lite"/>
    </source>
</evidence>
<gene>
    <name evidence="19" type="ORF">IAD01_05945</name>
</gene>
<evidence type="ECO:0000256" key="10">
    <source>
        <dbReference type="ARBA" id="ARBA00033270"/>
    </source>
</evidence>
<dbReference type="GO" id="GO:0008955">
    <property type="term" value="F:peptidoglycan glycosyltransferase activity"/>
    <property type="evidence" value="ECO:0007669"/>
    <property type="project" value="UniProtKB-EC"/>
</dbReference>
<dbReference type="PANTHER" id="PTHR30474:SF2">
    <property type="entry name" value="PEPTIDOGLYCAN GLYCOSYLTRANSFERASE FTSW-RELATED"/>
    <property type="match status" value="1"/>
</dbReference>
<comment type="caution">
    <text evidence="19">The sequence shown here is derived from an EMBL/GenBank/DDBJ whole genome shotgun (WGS) entry which is preliminary data.</text>
</comment>
<evidence type="ECO:0000256" key="8">
    <source>
        <dbReference type="ARBA" id="ARBA00023136"/>
    </source>
</evidence>
<protein>
    <recommendedName>
        <fullName evidence="12">Probable peptidoglycan glycosyltransferase FtsW</fullName>
        <ecNumber evidence="14">2.4.99.28</ecNumber>
    </recommendedName>
    <alternativeName>
        <fullName evidence="13">Cell division protein FtsW</fullName>
    </alternativeName>
    <alternativeName>
        <fullName evidence="10">Cell wall polymerase</fullName>
    </alternativeName>
    <alternativeName>
        <fullName evidence="9">Peptidoglycan polymerase</fullName>
    </alternativeName>
</protein>
<dbReference type="Proteomes" id="UP000823982">
    <property type="component" value="Unassembled WGS sequence"/>
</dbReference>
<comment type="similarity">
    <text evidence="11">Belongs to the SEDS family. FtsW subfamily.</text>
</comment>
<keyword evidence="4 18" id="KW-0812">Transmembrane</keyword>
<dbReference type="InterPro" id="IPR001182">
    <property type="entry name" value="FtsW/RodA"/>
</dbReference>
<evidence type="ECO:0000256" key="13">
    <source>
        <dbReference type="ARBA" id="ARBA00041418"/>
    </source>
</evidence>
<evidence type="ECO:0000256" key="16">
    <source>
        <dbReference type="ARBA" id="ARBA00049966"/>
    </source>
</evidence>
<dbReference type="EC" id="2.4.99.28" evidence="14"/>
<evidence type="ECO:0000256" key="9">
    <source>
        <dbReference type="ARBA" id="ARBA00032370"/>
    </source>
</evidence>
<feature type="transmembrane region" description="Helical" evidence="18">
    <location>
        <begin position="395"/>
        <end position="418"/>
    </location>
</feature>
<dbReference type="GO" id="GO:0015648">
    <property type="term" value="F:lipid-linked peptidoglycan transporter activity"/>
    <property type="evidence" value="ECO:0007669"/>
    <property type="project" value="TreeGrafter"/>
</dbReference>
<feature type="transmembrane region" description="Helical" evidence="18">
    <location>
        <begin position="369"/>
        <end position="389"/>
    </location>
</feature>
<dbReference type="GO" id="GO:0051301">
    <property type="term" value="P:cell division"/>
    <property type="evidence" value="ECO:0007669"/>
    <property type="project" value="InterPro"/>
</dbReference>
<feature type="transmembrane region" description="Helical" evidence="18">
    <location>
        <begin position="240"/>
        <end position="258"/>
    </location>
</feature>
<dbReference type="GO" id="GO:0008360">
    <property type="term" value="P:regulation of cell shape"/>
    <property type="evidence" value="ECO:0007669"/>
    <property type="project" value="UniProtKB-KW"/>
</dbReference>
<evidence type="ECO:0000256" key="12">
    <source>
        <dbReference type="ARBA" id="ARBA00041185"/>
    </source>
</evidence>
<dbReference type="EMBL" id="DVIR01000056">
    <property type="protein sequence ID" value="HIS24926.1"/>
    <property type="molecule type" value="Genomic_DNA"/>
</dbReference>
<evidence type="ECO:0000256" key="14">
    <source>
        <dbReference type="ARBA" id="ARBA00044770"/>
    </source>
</evidence>
<feature type="transmembrane region" description="Helical" evidence="18">
    <location>
        <begin position="59"/>
        <end position="79"/>
    </location>
</feature>
<evidence type="ECO:0000256" key="4">
    <source>
        <dbReference type="ARBA" id="ARBA00022692"/>
    </source>
</evidence>
<evidence type="ECO:0000256" key="6">
    <source>
        <dbReference type="ARBA" id="ARBA00022984"/>
    </source>
</evidence>
<feature type="transmembrane region" description="Helical" evidence="18">
    <location>
        <begin position="163"/>
        <end position="180"/>
    </location>
</feature>